<evidence type="ECO:0000313" key="6">
    <source>
        <dbReference type="EMBL" id="SEN17136.1"/>
    </source>
</evidence>
<dbReference type="GO" id="GO:0003677">
    <property type="term" value="F:DNA binding"/>
    <property type="evidence" value="ECO:0007669"/>
    <property type="project" value="UniProtKB-UniRule"/>
</dbReference>
<keyword evidence="2 4" id="KW-0238">DNA-binding</keyword>
<sequence length="225" mass="25385">MMTYLNNGFFNYSRMETSKKLINKQQNNMPKKGRPLGYDPEEMLETSMLLFWANGFDATSLDDILSAAKISKSSFYHMFGSKQQLFERCLCRYCDSQLAQIEEKLQQSTTGRDFIESYLNDLVAAASHDEDRYKGCFVVNTIYEFVGCDVSISKLISNMIERLNQLLQVAIQKGQAEGVITTDKTSSALACFLMSSIAGIRTMIYAKVETDQLEDVVDVTLAALD</sequence>
<dbReference type="Gene3D" id="1.10.10.60">
    <property type="entry name" value="Homeodomain-like"/>
    <property type="match status" value="1"/>
</dbReference>
<dbReference type="Pfam" id="PF00440">
    <property type="entry name" value="TetR_N"/>
    <property type="match status" value="1"/>
</dbReference>
<gene>
    <name evidence="6" type="ORF">SAMN05216325_10945</name>
</gene>
<feature type="domain" description="HTH tetR-type" evidence="5">
    <location>
        <begin position="37"/>
        <end position="97"/>
    </location>
</feature>
<dbReference type="OrthoDB" id="270177at2"/>
<dbReference type="Proteomes" id="UP000199459">
    <property type="component" value="Unassembled WGS sequence"/>
</dbReference>
<protein>
    <submittedName>
        <fullName evidence="6">Transcriptional regulator, TetR family</fullName>
    </submittedName>
</protein>
<dbReference type="InterPro" id="IPR011075">
    <property type="entry name" value="TetR_C"/>
</dbReference>
<dbReference type="AlphaFoldDB" id="A0A1H8ECI6"/>
<name>A0A1H8ECI6_9PROT</name>
<organism evidence="6 7">
    <name type="scientific">Nitrosomonas marina</name>
    <dbReference type="NCBI Taxonomy" id="917"/>
    <lineage>
        <taxon>Bacteria</taxon>
        <taxon>Pseudomonadati</taxon>
        <taxon>Pseudomonadota</taxon>
        <taxon>Betaproteobacteria</taxon>
        <taxon>Nitrosomonadales</taxon>
        <taxon>Nitrosomonadaceae</taxon>
        <taxon>Nitrosomonas</taxon>
    </lineage>
</organism>
<dbReference type="EMBL" id="FOCP01000009">
    <property type="protein sequence ID" value="SEN17136.1"/>
    <property type="molecule type" value="Genomic_DNA"/>
</dbReference>
<evidence type="ECO:0000256" key="3">
    <source>
        <dbReference type="ARBA" id="ARBA00023163"/>
    </source>
</evidence>
<dbReference type="SUPFAM" id="SSF46689">
    <property type="entry name" value="Homeodomain-like"/>
    <property type="match status" value="1"/>
</dbReference>
<dbReference type="SUPFAM" id="SSF48498">
    <property type="entry name" value="Tetracyclin repressor-like, C-terminal domain"/>
    <property type="match status" value="1"/>
</dbReference>
<evidence type="ECO:0000256" key="4">
    <source>
        <dbReference type="PROSITE-ProRule" id="PRU00335"/>
    </source>
</evidence>
<proteinExistence type="predicted"/>
<dbReference type="PROSITE" id="PS50977">
    <property type="entry name" value="HTH_TETR_2"/>
    <property type="match status" value="1"/>
</dbReference>
<feature type="DNA-binding region" description="H-T-H motif" evidence="4">
    <location>
        <begin position="60"/>
        <end position="79"/>
    </location>
</feature>
<dbReference type="Gene3D" id="1.10.357.10">
    <property type="entry name" value="Tetracycline Repressor, domain 2"/>
    <property type="match status" value="1"/>
</dbReference>
<evidence type="ECO:0000256" key="1">
    <source>
        <dbReference type="ARBA" id="ARBA00023015"/>
    </source>
</evidence>
<dbReference type="InterPro" id="IPR001647">
    <property type="entry name" value="HTH_TetR"/>
</dbReference>
<accession>A0A1H8ECI6</accession>
<dbReference type="InterPro" id="IPR009057">
    <property type="entry name" value="Homeodomain-like_sf"/>
</dbReference>
<evidence type="ECO:0000259" key="5">
    <source>
        <dbReference type="PROSITE" id="PS50977"/>
    </source>
</evidence>
<dbReference type="PANTHER" id="PTHR47506">
    <property type="entry name" value="TRANSCRIPTIONAL REGULATORY PROTEIN"/>
    <property type="match status" value="1"/>
</dbReference>
<evidence type="ECO:0000313" key="7">
    <source>
        <dbReference type="Proteomes" id="UP000199459"/>
    </source>
</evidence>
<dbReference type="STRING" id="917.SAMN05216326_10838"/>
<reference evidence="6 7" key="1">
    <citation type="submission" date="2016-10" db="EMBL/GenBank/DDBJ databases">
        <authorList>
            <person name="de Groot N.N."/>
        </authorList>
    </citation>
    <scope>NUCLEOTIDE SEQUENCE [LARGE SCALE GENOMIC DNA]</scope>
    <source>
        <strain evidence="6 7">Nm22</strain>
    </source>
</reference>
<keyword evidence="3" id="KW-0804">Transcription</keyword>
<dbReference type="PRINTS" id="PR00455">
    <property type="entry name" value="HTHTETR"/>
</dbReference>
<dbReference type="Pfam" id="PF16925">
    <property type="entry name" value="TetR_C_13"/>
    <property type="match status" value="1"/>
</dbReference>
<evidence type="ECO:0000256" key="2">
    <source>
        <dbReference type="ARBA" id="ARBA00023125"/>
    </source>
</evidence>
<keyword evidence="1" id="KW-0805">Transcription regulation</keyword>
<dbReference type="PANTHER" id="PTHR47506:SF10">
    <property type="entry name" value="TRANSCRIPTIONAL REGULATORY PROTEIN"/>
    <property type="match status" value="1"/>
</dbReference>
<dbReference type="InterPro" id="IPR036271">
    <property type="entry name" value="Tet_transcr_reg_TetR-rel_C_sf"/>
</dbReference>